<dbReference type="EMBL" id="SPQB01000015">
    <property type="protein sequence ID" value="TFU32985.1"/>
    <property type="molecule type" value="Genomic_DNA"/>
</dbReference>
<evidence type="ECO:0000313" key="7">
    <source>
        <dbReference type="Proteomes" id="UP000298358"/>
    </source>
</evidence>
<dbReference type="GO" id="GO:0005737">
    <property type="term" value="C:cytoplasm"/>
    <property type="evidence" value="ECO:0007669"/>
    <property type="project" value="TreeGrafter"/>
</dbReference>
<dbReference type="SUPFAM" id="SSF51905">
    <property type="entry name" value="FAD/NAD(P)-binding domain"/>
    <property type="match status" value="1"/>
</dbReference>
<evidence type="ECO:0000256" key="4">
    <source>
        <dbReference type="ARBA" id="ARBA00023002"/>
    </source>
</evidence>
<dbReference type="Proteomes" id="UP000298358">
    <property type="component" value="Unassembled WGS sequence"/>
</dbReference>
<evidence type="ECO:0000313" key="6">
    <source>
        <dbReference type="EMBL" id="TFU32985.1"/>
    </source>
</evidence>
<comment type="cofactor">
    <cofactor evidence="1">
        <name>FAD</name>
        <dbReference type="ChEBI" id="CHEBI:57692"/>
    </cofactor>
</comment>
<organism evidence="6 7">
    <name type="scientific">Microbacterium paludicola</name>
    <dbReference type="NCBI Taxonomy" id="300019"/>
    <lineage>
        <taxon>Bacteria</taxon>
        <taxon>Bacillati</taxon>
        <taxon>Actinomycetota</taxon>
        <taxon>Actinomycetes</taxon>
        <taxon>Micrococcales</taxon>
        <taxon>Microbacteriaceae</taxon>
        <taxon>Microbacterium</taxon>
    </lineage>
</organism>
<dbReference type="Gene3D" id="3.50.50.60">
    <property type="entry name" value="FAD/NAD(P)-binding domain"/>
    <property type="match status" value="1"/>
</dbReference>
<gene>
    <name evidence="6" type="ORF">E4U02_07840</name>
</gene>
<reference evidence="6 7" key="1">
    <citation type="submission" date="2019-03" db="EMBL/GenBank/DDBJ databases">
        <title>Diversity of the mouse oral microbiome.</title>
        <authorList>
            <person name="Joseph S."/>
            <person name="Aduse-Opoku J."/>
            <person name="Curtis M."/>
            <person name="Wade W."/>
            <person name="Hashim A."/>
        </authorList>
    </citation>
    <scope>NUCLEOTIDE SEQUENCE [LARGE SCALE GENOMIC DNA]</scope>
    <source>
        <strain evidence="6 7">P1012</strain>
    </source>
</reference>
<keyword evidence="7" id="KW-1185">Reference proteome</keyword>
<accession>A0A4Y9FWR8</accession>
<proteinExistence type="inferred from homology"/>
<dbReference type="PANTHER" id="PTHR13847">
    <property type="entry name" value="SARCOSINE DEHYDROGENASE-RELATED"/>
    <property type="match status" value="1"/>
</dbReference>
<comment type="caution">
    <text evidence="6">The sequence shown here is derived from an EMBL/GenBank/DDBJ whole genome shotgun (WGS) entry which is preliminary data.</text>
</comment>
<dbReference type="InterPro" id="IPR006076">
    <property type="entry name" value="FAD-dep_OxRdtase"/>
</dbReference>
<evidence type="ECO:0000256" key="2">
    <source>
        <dbReference type="ARBA" id="ARBA00009410"/>
    </source>
</evidence>
<dbReference type="GO" id="GO:0016491">
    <property type="term" value="F:oxidoreductase activity"/>
    <property type="evidence" value="ECO:0007669"/>
    <property type="project" value="UniProtKB-KW"/>
</dbReference>
<keyword evidence="4" id="KW-0560">Oxidoreductase</keyword>
<dbReference type="AlphaFoldDB" id="A0A4Y9FWR8"/>
<evidence type="ECO:0000259" key="5">
    <source>
        <dbReference type="Pfam" id="PF01266"/>
    </source>
</evidence>
<dbReference type="NCBIfam" id="TIGR03364">
    <property type="entry name" value="HpnW_proposed"/>
    <property type="match status" value="1"/>
</dbReference>
<name>A0A4Y9FWR8_9MICO</name>
<dbReference type="InterPro" id="IPR036188">
    <property type="entry name" value="FAD/NAD-bd_sf"/>
</dbReference>
<dbReference type="PANTHER" id="PTHR13847:SF286">
    <property type="entry name" value="D-AMINO ACID DEHYDROGENASE"/>
    <property type="match status" value="1"/>
</dbReference>
<dbReference type="InterPro" id="IPR017741">
    <property type="entry name" value="FAD-dependent_OxRdtase_HpnW"/>
</dbReference>
<evidence type="ECO:0000256" key="1">
    <source>
        <dbReference type="ARBA" id="ARBA00001974"/>
    </source>
</evidence>
<protein>
    <submittedName>
        <fullName evidence="6">TIGR03364 family FAD-dependent oxidoreductase</fullName>
    </submittedName>
</protein>
<evidence type="ECO:0000256" key="3">
    <source>
        <dbReference type="ARBA" id="ARBA00022630"/>
    </source>
</evidence>
<dbReference type="Gene3D" id="3.30.9.10">
    <property type="entry name" value="D-Amino Acid Oxidase, subunit A, domain 2"/>
    <property type="match status" value="1"/>
</dbReference>
<dbReference type="Pfam" id="PF01266">
    <property type="entry name" value="DAO"/>
    <property type="match status" value="1"/>
</dbReference>
<sequence>MPDRYDLAVVGAGILGLGHAAAAMERGLKVVVVDRATAITGATVRNFGHVGTTMQAGEGRDYAERARELWLRYAPRAGFWLRQTGTLMVAHAEDELAVLSESVPGQLLDGEAVRHRVPVPGAIGGAFLPRDLQVDPREAAPRLADYLSRRGVDFRWRTTALGVEPGMLHTSRGEISASAIVFAVNFDVDHLFPGIAEEHGIIRCGLDMMLADGVGLGVPLLTGSSLLRYSAFAGTPSVARLRDRLHAEQPELIARDVNQMYTERPDGTLVVGDTHYRDVTVTPFQDEAAFELLERRARELFGRSELRIRQRWQGVYASAPRDFLRAAPMDGVRVVSVTTGIGMTTGLGLAESVVSDLFG</sequence>
<dbReference type="OrthoDB" id="9799943at2"/>
<comment type="similarity">
    <text evidence="2">Belongs to the DadA oxidoreductase family.</text>
</comment>
<keyword evidence="3" id="KW-0285">Flavoprotein</keyword>
<feature type="domain" description="FAD dependent oxidoreductase" evidence="5">
    <location>
        <begin position="6"/>
        <end position="353"/>
    </location>
</feature>
<dbReference type="RefSeq" id="WP_135114292.1">
    <property type="nucleotide sequence ID" value="NZ_JADGLL010000015.1"/>
</dbReference>